<dbReference type="AlphaFoldDB" id="A0A915ZWN2"/>
<dbReference type="Proteomes" id="UP000684084">
    <property type="component" value="Unassembled WGS sequence"/>
</dbReference>
<evidence type="ECO:0000313" key="2">
    <source>
        <dbReference type="EMBL" id="CAB5392761.1"/>
    </source>
</evidence>
<feature type="compositionally biased region" description="Basic residues" evidence="1">
    <location>
        <begin position="254"/>
        <end position="272"/>
    </location>
</feature>
<feature type="compositionally biased region" description="Basic and acidic residues" evidence="1">
    <location>
        <begin position="95"/>
        <end position="107"/>
    </location>
</feature>
<reference evidence="2" key="1">
    <citation type="submission" date="2020-05" db="EMBL/GenBank/DDBJ databases">
        <authorList>
            <person name="Rincon C."/>
            <person name="Sanders R I."/>
            <person name="Robbins C."/>
            <person name="Chaturvedi A."/>
        </authorList>
    </citation>
    <scope>NUCLEOTIDE SEQUENCE</scope>
    <source>
        <strain evidence="2">CHB12</strain>
    </source>
</reference>
<feature type="region of interest" description="Disordered" evidence="1">
    <location>
        <begin position="253"/>
        <end position="272"/>
    </location>
</feature>
<proteinExistence type="predicted"/>
<comment type="caution">
    <text evidence="2">The sequence shown here is derived from an EMBL/GenBank/DDBJ whole genome shotgun (WGS) entry which is preliminary data.</text>
</comment>
<name>A0A915ZWN2_9GLOM</name>
<feature type="region of interest" description="Disordered" evidence="1">
    <location>
        <begin position="95"/>
        <end position="117"/>
    </location>
</feature>
<accession>A0A915ZWN2</accession>
<dbReference type="VEuPathDB" id="FungiDB:RhiirFUN_008535"/>
<sequence>MEDIQNKAKEEPHLKEQFLNSLFPTIELMENLIKRLELKEESFETFKLASEEEMTVLWDSLLLINDSLTIEDNSKKNGKKYKSFEELYGKETTEEYRPSLKEKKKSNENNNEMGFRPSAQHCKNVGTLIQCGECDKWRVIYSKSKLSSHENDELTRFLDEIQYTCGDTFYDISSSKGINIQSPHSTDDSLKKLFSIVKVNNTLTCNSPIEIPYYSSGLFKESLCFNCGAECEEENNYGEYFPYCEDCSASVENKKRRSKENKFVKSSKRKNV</sequence>
<evidence type="ECO:0000256" key="1">
    <source>
        <dbReference type="SAM" id="MobiDB-lite"/>
    </source>
</evidence>
<organism evidence="2 3">
    <name type="scientific">Rhizophagus irregularis</name>
    <dbReference type="NCBI Taxonomy" id="588596"/>
    <lineage>
        <taxon>Eukaryota</taxon>
        <taxon>Fungi</taxon>
        <taxon>Fungi incertae sedis</taxon>
        <taxon>Mucoromycota</taxon>
        <taxon>Glomeromycotina</taxon>
        <taxon>Glomeromycetes</taxon>
        <taxon>Glomerales</taxon>
        <taxon>Glomeraceae</taxon>
        <taxon>Rhizophagus</taxon>
    </lineage>
</organism>
<dbReference type="EMBL" id="CAGKOT010000078">
    <property type="protein sequence ID" value="CAB5392761.1"/>
    <property type="molecule type" value="Genomic_DNA"/>
</dbReference>
<dbReference type="OrthoDB" id="2416132at2759"/>
<protein>
    <submittedName>
        <fullName evidence="2">Uncharacterized protein</fullName>
    </submittedName>
</protein>
<evidence type="ECO:0000313" key="3">
    <source>
        <dbReference type="Proteomes" id="UP000684084"/>
    </source>
</evidence>
<gene>
    <name evidence="2" type="ORF">CHRIB12_LOCUS22563</name>
</gene>